<reference evidence="5 6" key="1">
    <citation type="submission" date="2022-10" db="EMBL/GenBank/DDBJ databases">
        <title>The complete genomes of actinobacterial strains from the NBC collection.</title>
        <authorList>
            <person name="Joergensen T.S."/>
            <person name="Alvarez Arevalo M."/>
            <person name="Sterndorff E.B."/>
            <person name="Faurdal D."/>
            <person name="Vuksanovic O."/>
            <person name="Mourched A.-S."/>
            <person name="Charusanti P."/>
            <person name="Shaw S."/>
            <person name="Blin K."/>
            <person name="Weber T."/>
        </authorList>
    </citation>
    <scope>NUCLEOTIDE SEQUENCE [LARGE SCALE GENOMIC DNA]</scope>
    <source>
        <strain evidence="5 6">NBC_01247</strain>
    </source>
</reference>
<evidence type="ECO:0000313" key="6">
    <source>
        <dbReference type="Proteomes" id="UP001432014"/>
    </source>
</evidence>
<feature type="domain" description="DUF3048" evidence="3">
    <location>
        <begin position="78"/>
        <end position="211"/>
    </location>
</feature>
<dbReference type="RefSeq" id="WP_329500901.1">
    <property type="nucleotide sequence ID" value="NZ_CP108460.1"/>
</dbReference>
<name>A0ABZ1W197_9ACTN</name>
<keyword evidence="2" id="KW-1133">Transmembrane helix</keyword>
<evidence type="ECO:0000313" key="5">
    <source>
        <dbReference type="EMBL" id="WUS54561.1"/>
    </source>
</evidence>
<feature type="transmembrane region" description="Helical" evidence="2">
    <location>
        <begin position="20"/>
        <end position="41"/>
    </location>
</feature>
<keyword evidence="2" id="KW-0812">Transmembrane</keyword>
<dbReference type="EMBL" id="CP108482">
    <property type="protein sequence ID" value="WUS54561.1"/>
    <property type="molecule type" value="Genomic_DNA"/>
</dbReference>
<protein>
    <submittedName>
        <fullName evidence="5">DUF3048 domain-containing protein</fullName>
    </submittedName>
</protein>
<feature type="domain" description="DUF3048" evidence="4">
    <location>
        <begin position="242"/>
        <end position="353"/>
    </location>
</feature>
<evidence type="ECO:0000259" key="3">
    <source>
        <dbReference type="Pfam" id="PF11258"/>
    </source>
</evidence>
<dbReference type="Proteomes" id="UP001432014">
    <property type="component" value="Chromosome"/>
</dbReference>
<feature type="region of interest" description="Disordered" evidence="1">
    <location>
        <begin position="45"/>
        <end position="77"/>
    </location>
</feature>
<gene>
    <name evidence="5" type="ORF">OG469_02995</name>
</gene>
<keyword evidence="6" id="KW-1185">Reference proteome</keyword>
<dbReference type="Pfam" id="PF17479">
    <property type="entry name" value="DUF3048_C"/>
    <property type="match status" value="1"/>
</dbReference>
<dbReference type="SUPFAM" id="SSF159774">
    <property type="entry name" value="YerB-like"/>
    <property type="match status" value="1"/>
</dbReference>
<dbReference type="InterPro" id="IPR021416">
    <property type="entry name" value="DUF3048_N"/>
</dbReference>
<dbReference type="Pfam" id="PF11258">
    <property type="entry name" value="DUF3048"/>
    <property type="match status" value="1"/>
</dbReference>
<evidence type="ECO:0000259" key="4">
    <source>
        <dbReference type="Pfam" id="PF17479"/>
    </source>
</evidence>
<organism evidence="5 6">
    <name type="scientific">Kitasatospora herbaricolor</name>
    <dbReference type="NCBI Taxonomy" id="68217"/>
    <lineage>
        <taxon>Bacteria</taxon>
        <taxon>Bacillati</taxon>
        <taxon>Actinomycetota</taxon>
        <taxon>Actinomycetes</taxon>
        <taxon>Kitasatosporales</taxon>
        <taxon>Streptomycetaceae</taxon>
        <taxon>Kitasatospora</taxon>
    </lineage>
</organism>
<feature type="compositionally biased region" description="Low complexity" evidence="1">
    <location>
        <begin position="61"/>
        <end position="77"/>
    </location>
</feature>
<sequence>MKVLERALGGWRSLPLAHRIGAVLLAGAAVALAVLLTLAGGPSPPTVNTQPSTAPAPPPGGSSAPAGPGASGAPVSPLTGLPGGTGRIIAVKIDNIVNARPQTGLNAADVVYAIEVEGGISRFLAVYDSEHLPPGDTVGPVRSARESDLELLQQYGRAAFVYSGAQSRFLPVLDRAEVLNHSPLQTDSFFRGTSRPAPYNEYVVPSGVLRASPDAATARDIGFRFGDPPAGGAPADSFTARMPAASFTFTWSPAAGRYLVALDGKPARTTDGGQLGAPTVVVQRVDERPSPLGLRDSAGHLVPFSPTVGSGEAVVLRDGRAYQVSWSRPGPEDGTTFSYAGQPMTFHPGPVWIVLEPR</sequence>
<keyword evidence="2" id="KW-0472">Membrane</keyword>
<accession>A0ABZ1W197</accession>
<dbReference type="Gene3D" id="3.50.90.10">
    <property type="entry name" value="YerB-like"/>
    <property type="match status" value="1"/>
</dbReference>
<evidence type="ECO:0000256" key="1">
    <source>
        <dbReference type="SAM" id="MobiDB-lite"/>
    </source>
</evidence>
<dbReference type="InterPro" id="IPR035328">
    <property type="entry name" value="DUF3048_C"/>
</dbReference>
<proteinExistence type="predicted"/>
<evidence type="ECO:0000256" key="2">
    <source>
        <dbReference type="SAM" id="Phobius"/>
    </source>
</evidence>
<dbReference type="InterPro" id="IPR023158">
    <property type="entry name" value="YerB-like_sf"/>
</dbReference>